<feature type="active site" description="For beta-ketoacyl synthase activity" evidence="15">
    <location>
        <position position="164"/>
    </location>
</feature>
<dbReference type="InterPro" id="IPR014030">
    <property type="entry name" value="Ketoacyl_synth_N"/>
</dbReference>
<comment type="similarity">
    <text evidence="2 14 16">Belongs to the thiolase-like superfamily. Beta-ketoacyl-ACP synthases family.</text>
</comment>
<dbReference type="GO" id="GO:0005829">
    <property type="term" value="C:cytosol"/>
    <property type="evidence" value="ECO:0007669"/>
    <property type="project" value="TreeGrafter"/>
</dbReference>
<keyword evidence="5 14" id="KW-0444">Lipid biosynthesis</keyword>
<dbReference type="UniPathway" id="UPA00094"/>
<sequence>MSKRRVVVTGMGMLSPVGNTVESSWQALLSGQSGISNIEHFDTTEYSTRFAGLIKDFNCEEYMSKKDARKMDLFIQYGIAAGIQALDDSGLEITDENCSRVGVAIGSGIGGLGLIENGIQVMNEKGVRRVSPFFVPSTIVNMVAGNLSIMRGLRGPNIAISTACTTGLHNIGHAARMIAYGDADAMVAGGSEKASTPMGIAGFGAAKALSTNNENPQGASRPWDKARDGFVLGDGAGMMVLEEYESAKARGANIYCELVGFGMSGDAYHMTSPSEDGSGGALAMEAAMRDAGVTGEQIGYINAHGTSTPAGDVAELNGVKRALGEAGAAQVKVSSTKSMIGHLLGAAGSVEAIITALALRDQKVPPTINLDDMDERAAELGIDLVPNVAQDVDIEYALCNSFGFGGTNGSLIFKKI</sequence>
<keyword evidence="6 14" id="KW-0808">Transferase</keyword>
<dbReference type="AlphaFoldDB" id="A0A4Y3HQY7"/>
<comment type="function">
    <text evidence="11 14">Involved in the type II fatty acid elongation cycle. Catalyzes the elongation of a wide range of acyl-ACP by the addition of two carbons from malonyl-ACP to an acyl acceptor. Can efficiently catalyze the conversion of palmitoleoyl-ACP (cis-hexadec-9-enoyl-ACP) to cis-vaccenoyl-ACP (cis-octadec-11-enoyl-ACP), an essential step in the thermal regulation of fatty acid composition.</text>
</comment>
<evidence type="ECO:0000256" key="14">
    <source>
        <dbReference type="PIRNR" id="PIRNR000447"/>
    </source>
</evidence>
<feature type="domain" description="Ketosynthase family 3 (KS3)" evidence="17">
    <location>
        <begin position="3"/>
        <end position="415"/>
    </location>
</feature>
<evidence type="ECO:0000256" key="12">
    <source>
        <dbReference type="ARBA" id="ARBA00047318"/>
    </source>
</evidence>
<dbReference type="InterPro" id="IPR020841">
    <property type="entry name" value="PKS_Beta-ketoAc_synthase_dom"/>
</dbReference>
<evidence type="ECO:0000256" key="7">
    <source>
        <dbReference type="ARBA" id="ARBA00022832"/>
    </source>
</evidence>
<dbReference type="PROSITE" id="PS00606">
    <property type="entry name" value="KS3_1"/>
    <property type="match status" value="1"/>
</dbReference>
<dbReference type="PIRSF" id="PIRSF000447">
    <property type="entry name" value="KAS_II"/>
    <property type="match status" value="1"/>
</dbReference>
<evidence type="ECO:0000313" key="19">
    <source>
        <dbReference type="Proteomes" id="UP000318717"/>
    </source>
</evidence>
<dbReference type="Proteomes" id="UP000318717">
    <property type="component" value="Unassembled WGS sequence"/>
</dbReference>
<dbReference type="InterPro" id="IPR014031">
    <property type="entry name" value="Ketoacyl_synth_C"/>
</dbReference>
<dbReference type="NCBIfam" id="TIGR03150">
    <property type="entry name" value="fabF"/>
    <property type="match status" value="1"/>
</dbReference>
<evidence type="ECO:0000256" key="9">
    <source>
        <dbReference type="ARBA" id="ARBA00023160"/>
    </source>
</evidence>
<gene>
    <name evidence="18" type="primary">fabF</name>
    <name evidence="18" type="ORF">VIN01S_03570</name>
</gene>
<evidence type="ECO:0000256" key="15">
    <source>
        <dbReference type="PIRSR" id="PIRSR000447-1"/>
    </source>
</evidence>
<dbReference type="PANTHER" id="PTHR11712">
    <property type="entry name" value="POLYKETIDE SYNTHASE-RELATED"/>
    <property type="match status" value="1"/>
</dbReference>
<dbReference type="EC" id="2.3.1.179" evidence="3 14"/>
<evidence type="ECO:0000256" key="10">
    <source>
        <dbReference type="ARBA" id="ARBA00023315"/>
    </source>
</evidence>
<keyword evidence="19" id="KW-1185">Reference proteome</keyword>
<evidence type="ECO:0000256" key="1">
    <source>
        <dbReference type="ARBA" id="ARBA00005194"/>
    </source>
</evidence>
<accession>A0A4Y3HQY7</accession>
<evidence type="ECO:0000256" key="8">
    <source>
        <dbReference type="ARBA" id="ARBA00023098"/>
    </source>
</evidence>
<comment type="pathway">
    <text evidence="1 14">Lipid metabolism; fatty acid biosynthesis.</text>
</comment>
<name>A0A4Y3HQY7_9VIBR</name>
<dbReference type="Pfam" id="PF02801">
    <property type="entry name" value="Ketoacyl-synt_C"/>
    <property type="match status" value="1"/>
</dbReference>
<keyword evidence="7" id="KW-0276">Fatty acid metabolism</keyword>
<dbReference type="NCBIfam" id="NF005589">
    <property type="entry name" value="PRK07314.1"/>
    <property type="match status" value="1"/>
</dbReference>
<dbReference type="PANTHER" id="PTHR11712:SF336">
    <property type="entry name" value="3-OXOACYL-[ACYL-CARRIER-PROTEIN] SYNTHASE, MITOCHONDRIAL"/>
    <property type="match status" value="1"/>
</dbReference>
<dbReference type="GO" id="GO:0004315">
    <property type="term" value="F:3-oxoacyl-[acyl-carrier-protein] synthase activity"/>
    <property type="evidence" value="ECO:0007669"/>
    <property type="project" value="UniProtKB-UniRule"/>
</dbReference>
<dbReference type="SMART" id="SM00825">
    <property type="entry name" value="PKS_KS"/>
    <property type="match status" value="1"/>
</dbReference>
<dbReference type="Gene3D" id="3.40.47.10">
    <property type="match status" value="1"/>
</dbReference>
<dbReference type="InterPro" id="IPR016039">
    <property type="entry name" value="Thiolase-like"/>
</dbReference>
<comment type="catalytic activity">
    <reaction evidence="12 14">
        <text>(9Z)-hexadecenoyl-[ACP] + malonyl-[ACP] + H(+) = 3-oxo-(11Z)-octadecenoyl-[ACP] + holo-[ACP] + CO2</text>
        <dbReference type="Rhea" id="RHEA:55040"/>
        <dbReference type="Rhea" id="RHEA-COMP:9623"/>
        <dbReference type="Rhea" id="RHEA-COMP:9685"/>
        <dbReference type="Rhea" id="RHEA-COMP:10800"/>
        <dbReference type="Rhea" id="RHEA-COMP:14074"/>
        <dbReference type="ChEBI" id="CHEBI:15378"/>
        <dbReference type="ChEBI" id="CHEBI:16526"/>
        <dbReference type="ChEBI" id="CHEBI:64479"/>
        <dbReference type="ChEBI" id="CHEBI:78449"/>
        <dbReference type="ChEBI" id="CHEBI:83989"/>
        <dbReference type="ChEBI" id="CHEBI:138538"/>
        <dbReference type="EC" id="2.3.1.179"/>
    </reaction>
</comment>
<evidence type="ECO:0000256" key="3">
    <source>
        <dbReference type="ARBA" id="ARBA00012356"/>
    </source>
</evidence>
<reference evidence="18 19" key="1">
    <citation type="submission" date="2019-06" db="EMBL/GenBank/DDBJ databases">
        <title>Whole genome shotgun sequence of Vibrio inusitatus NBRC 102082.</title>
        <authorList>
            <person name="Hosoyama A."/>
            <person name="Uohara A."/>
            <person name="Ohji S."/>
            <person name="Ichikawa N."/>
        </authorList>
    </citation>
    <scope>NUCLEOTIDE SEQUENCE [LARGE SCALE GENOMIC DNA]</scope>
    <source>
        <strain evidence="18 19">NBRC 102082</strain>
    </source>
</reference>
<evidence type="ECO:0000256" key="5">
    <source>
        <dbReference type="ARBA" id="ARBA00022516"/>
    </source>
</evidence>
<proteinExistence type="inferred from homology"/>
<keyword evidence="9 14" id="KW-0275">Fatty acid biosynthesis</keyword>
<protein>
    <recommendedName>
        <fullName evidence="4 14">3-oxoacyl-[acyl-carrier-protein] synthase 2</fullName>
        <ecNumber evidence="3 14">2.3.1.179</ecNumber>
    </recommendedName>
</protein>
<dbReference type="OrthoDB" id="9808669at2"/>
<dbReference type="InterPro" id="IPR000794">
    <property type="entry name" value="Beta-ketoacyl_synthase"/>
</dbReference>
<dbReference type="EMBL" id="BJLF01000001">
    <property type="protein sequence ID" value="GEA49553.1"/>
    <property type="molecule type" value="Genomic_DNA"/>
</dbReference>
<dbReference type="NCBIfam" id="NF006434">
    <property type="entry name" value="PRK08722.1"/>
    <property type="match status" value="1"/>
</dbReference>
<dbReference type="NCBIfam" id="NF004970">
    <property type="entry name" value="PRK06333.1"/>
    <property type="match status" value="1"/>
</dbReference>
<evidence type="ECO:0000313" key="18">
    <source>
        <dbReference type="EMBL" id="GEA49553.1"/>
    </source>
</evidence>
<evidence type="ECO:0000256" key="13">
    <source>
        <dbReference type="ARBA" id="ARBA00047659"/>
    </source>
</evidence>
<evidence type="ECO:0000256" key="2">
    <source>
        <dbReference type="ARBA" id="ARBA00008467"/>
    </source>
</evidence>
<keyword evidence="10 14" id="KW-0012">Acyltransferase</keyword>
<dbReference type="Pfam" id="PF00109">
    <property type="entry name" value="ketoacyl-synt"/>
    <property type="match status" value="1"/>
</dbReference>
<comment type="catalytic activity">
    <reaction evidence="13 14">
        <text>a fatty acyl-[ACP] + malonyl-[ACP] + H(+) = a 3-oxoacyl-[ACP] + holo-[ACP] + CO2</text>
        <dbReference type="Rhea" id="RHEA:22836"/>
        <dbReference type="Rhea" id="RHEA-COMP:9623"/>
        <dbReference type="Rhea" id="RHEA-COMP:9685"/>
        <dbReference type="Rhea" id="RHEA-COMP:9916"/>
        <dbReference type="Rhea" id="RHEA-COMP:14125"/>
        <dbReference type="ChEBI" id="CHEBI:15378"/>
        <dbReference type="ChEBI" id="CHEBI:16526"/>
        <dbReference type="ChEBI" id="CHEBI:64479"/>
        <dbReference type="ChEBI" id="CHEBI:78449"/>
        <dbReference type="ChEBI" id="CHEBI:78776"/>
        <dbReference type="ChEBI" id="CHEBI:138651"/>
    </reaction>
</comment>
<evidence type="ECO:0000256" key="4">
    <source>
        <dbReference type="ARBA" id="ARBA00014657"/>
    </source>
</evidence>
<dbReference type="InterPro" id="IPR017568">
    <property type="entry name" value="3-oxoacyl-ACP_synth-2"/>
</dbReference>
<dbReference type="CDD" id="cd00834">
    <property type="entry name" value="KAS_I_II"/>
    <property type="match status" value="1"/>
</dbReference>
<dbReference type="InterPro" id="IPR018201">
    <property type="entry name" value="Ketoacyl_synth_AS"/>
</dbReference>
<dbReference type="RefSeq" id="WP_141343898.1">
    <property type="nucleotide sequence ID" value="NZ_BJLF01000001.1"/>
</dbReference>
<evidence type="ECO:0000256" key="6">
    <source>
        <dbReference type="ARBA" id="ARBA00022679"/>
    </source>
</evidence>
<dbReference type="PROSITE" id="PS52004">
    <property type="entry name" value="KS3_2"/>
    <property type="match status" value="1"/>
</dbReference>
<dbReference type="GO" id="GO:0006633">
    <property type="term" value="P:fatty acid biosynthetic process"/>
    <property type="evidence" value="ECO:0007669"/>
    <property type="project" value="UniProtKB-UniRule"/>
</dbReference>
<dbReference type="FunFam" id="3.40.47.10:FF:000009">
    <property type="entry name" value="3-oxoacyl-[acyl-carrier-protein] synthase 2"/>
    <property type="match status" value="1"/>
</dbReference>
<keyword evidence="8" id="KW-0443">Lipid metabolism</keyword>
<dbReference type="SUPFAM" id="SSF53901">
    <property type="entry name" value="Thiolase-like"/>
    <property type="match status" value="2"/>
</dbReference>
<evidence type="ECO:0000256" key="16">
    <source>
        <dbReference type="RuleBase" id="RU003694"/>
    </source>
</evidence>
<evidence type="ECO:0000259" key="17">
    <source>
        <dbReference type="PROSITE" id="PS52004"/>
    </source>
</evidence>
<evidence type="ECO:0000256" key="11">
    <source>
        <dbReference type="ARBA" id="ARBA00024006"/>
    </source>
</evidence>
<comment type="caution">
    <text evidence="18">The sequence shown here is derived from an EMBL/GenBank/DDBJ whole genome shotgun (WGS) entry which is preliminary data.</text>
</comment>
<organism evidence="18 19">
    <name type="scientific">Vibrio inusitatus NBRC 102082</name>
    <dbReference type="NCBI Taxonomy" id="1219070"/>
    <lineage>
        <taxon>Bacteria</taxon>
        <taxon>Pseudomonadati</taxon>
        <taxon>Pseudomonadota</taxon>
        <taxon>Gammaproteobacteria</taxon>
        <taxon>Vibrionales</taxon>
        <taxon>Vibrionaceae</taxon>
        <taxon>Vibrio</taxon>
    </lineage>
</organism>